<reference evidence="1 2" key="1">
    <citation type="submission" date="2016-06" db="EMBL/GenBank/DDBJ databases">
        <authorList>
            <person name="Kjaerup R.B."/>
            <person name="Dalgaard T.S."/>
            <person name="Juul-Madsen H.R."/>
        </authorList>
    </citation>
    <scope>NUCLEOTIDE SEQUENCE [LARGE SCALE GENOMIC DNA]</scope>
</reference>
<gene>
    <name evidence="1" type="ORF">ZT3D7_G2874</name>
</gene>
<dbReference type="EMBL" id="LT853693">
    <property type="protein sequence ID" value="SMQ47726.1"/>
    <property type="molecule type" value="Genomic_DNA"/>
</dbReference>
<evidence type="ECO:0000313" key="2">
    <source>
        <dbReference type="Proteomes" id="UP000215127"/>
    </source>
</evidence>
<sequence length="210" mass="22540">MLMRKALLGCPRVGSDNIESEACFDLEECKTCDGLFLVRFPPSDCKMLATVLFAVGVAAMALEPAHIDPAPKPIKSKDCETICADYINDCGQMYGGCFENCPGEPWPTFDPPPCPSPTTTPACNFICVDLINECGQWYGGCYDDCKPRPTYTPPPCSYSTIPPPASTSSAACATVCADYVNECGIWYGGCYNPCEPKPAFAPPPCPSKKA</sequence>
<dbReference type="STRING" id="1276538.A0A1X7RJW4"/>
<proteinExistence type="predicted"/>
<dbReference type="Proteomes" id="UP000215127">
    <property type="component" value="Chromosome 2"/>
</dbReference>
<organism evidence="1 2">
    <name type="scientific">Zymoseptoria tritici (strain ST99CH_3D7)</name>
    <dbReference type="NCBI Taxonomy" id="1276538"/>
    <lineage>
        <taxon>Eukaryota</taxon>
        <taxon>Fungi</taxon>
        <taxon>Dikarya</taxon>
        <taxon>Ascomycota</taxon>
        <taxon>Pezizomycotina</taxon>
        <taxon>Dothideomycetes</taxon>
        <taxon>Dothideomycetidae</taxon>
        <taxon>Mycosphaerellales</taxon>
        <taxon>Mycosphaerellaceae</taxon>
        <taxon>Zymoseptoria</taxon>
    </lineage>
</organism>
<name>A0A1X7RJW4_ZYMT9</name>
<keyword evidence="2" id="KW-1185">Reference proteome</keyword>
<dbReference type="AlphaFoldDB" id="A0A1X7RJW4"/>
<protein>
    <submittedName>
        <fullName evidence="1">Uncharacterized protein</fullName>
    </submittedName>
</protein>
<evidence type="ECO:0000313" key="1">
    <source>
        <dbReference type="EMBL" id="SMQ47726.1"/>
    </source>
</evidence>
<accession>A0A1X7RJW4</accession>